<dbReference type="AlphaFoldDB" id="A0A7W2AGW2"/>
<dbReference type="Proteomes" id="UP000530514">
    <property type="component" value="Unassembled WGS sequence"/>
</dbReference>
<name>A0A7W2AGW2_9BACL</name>
<reference evidence="1 2" key="1">
    <citation type="submission" date="2020-07" db="EMBL/GenBank/DDBJ databases">
        <authorList>
            <person name="Feng H."/>
        </authorList>
    </citation>
    <scope>NUCLEOTIDE SEQUENCE [LARGE SCALE GENOMIC DNA]</scope>
    <source>
        <strain evidence="2">s-11</strain>
    </source>
</reference>
<gene>
    <name evidence="1" type="ORF">H1164_03880</name>
</gene>
<keyword evidence="2" id="KW-1185">Reference proteome</keyword>
<organism evidence="1 2">
    <name type="scientific">Thermoactinomyces daqus</name>
    <dbReference type="NCBI Taxonomy" id="1329516"/>
    <lineage>
        <taxon>Bacteria</taxon>
        <taxon>Bacillati</taxon>
        <taxon>Bacillota</taxon>
        <taxon>Bacilli</taxon>
        <taxon>Bacillales</taxon>
        <taxon>Thermoactinomycetaceae</taxon>
        <taxon>Thermoactinomyces</taxon>
    </lineage>
</organism>
<accession>A0A7W2AGW2</accession>
<evidence type="ECO:0000313" key="2">
    <source>
        <dbReference type="Proteomes" id="UP000530514"/>
    </source>
</evidence>
<proteinExistence type="predicted"/>
<dbReference type="EMBL" id="JACEIP010000004">
    <property type="protein sequence ID" value="MBA4542041.1"/>
    <property type="molecule type" value="Genomic_DNA"/>
</dbReference>
<sequence>MIFRALGAVARLLWAEDDERAIRIERRGENDINDEEYIEDLGDGCFSIDFAAYDASVNDKIYDLTTNQAPKCSQCKKRLPAPEFSWHGRLYCRRCLLTYDVLKSEMDPNLKCYRWPIAIVYLEDGVRFPILWNFRRDTLEEWRYARRHGLDVEFYDPIGSKIIIEADMITRFKVPNECYVEVWTTSIDDFVKKKTGR</sequence>
<comment type="caution">
    <text evidence="1">The sequence shown here is derived from an EMBL/GenBank/DDBJ whole genome shotgun (WGS) entry which is preliminary data.</text>
</comment>
<protein>
    <submittedName>
        <fullName evidence="1">Uncharacterized protein</fullName>
    </submittedName>
</protein>
<evidence type="ECO:0000313" key="1">
    <source>
        <dbReference type="EMBL" id="MBA4542041.1"/>
    </source>
</evidence>